<dbReference type="PANTHER" id="PTHR10000:SF8">
    <property type="entry name" value="HAD SUPERFAMILY HYDROLASE-LIKE, TYPE 3"/>
    <property type="match status" value="1"/>
</dbReference>
<evidence type="ECO:0000313" key="6">
    <source>
        <dbReference type="Proteomes" id="UP000738431"/>
    </source>
</evidence>
<dbReference type="SFLD" id="SFLDG01140">
    <property type="entry name" value="C2.B:_Phosphomannomutase_and_P"/>
    <property type="match status" value="1"/>
</dbReference>
<dbReference type="SFLD" id="SFLDG01142">
    <property type="entry name" value="C2.B.2:_Mannosyl-3-phosphoglyc"/>
    <property type="match status" value="1"/>
</dbReference>
<dbReference type="PANTHER" id="PTHR10000">
    <property type="entry name" value="PHOSPHOSERINE PHOSPHATASE"/>
    <property type="match status" value="1"/>
</dbReference>
<dbReference type="NCBIfam" id="TIGR01484">
    <property type="entry name" value="HAD-SF-IIB"/>
    <property type="match status" value="1"/>
</dbReference>
<keyword evidence="1" id="KW-0479">Metal-binding</keyword>
<keyword evidence="6" id="KW-1185">Reference proteome</keyword>
<dbReference type="SUPFAM" id="SSF56784">
    <property type="entry name" value="HAD-like"/>
    <property type="match status" value="1"/>
</dbReference>
<dbReference type="InterPro" id="IPR006379">
    <property type="entry name" value="HAD-SF_hydro_IIB"/>
</dbReference>
<sequence length="302" mass="32468">MPLSSLLDPASPWLVFTDLDGTLLEWSSYSPKIARPGLLRLRERGVPVVFCSSKTATEQRALRQELGIRAIPAIVENGAAIIVPESTGLPTAGWEPAPGEPGRRALALGLPVAEIQTRLDRVRARTGQALRGYRDISDADLAELTGLSVESAARARQRDFSETLVEVLDDETWAQLDAEFAREGLECRHGGRFHTVTGAGTDKGRAVRQVIELYESAYGRSVQSVGLGDSANDKPLLEAVDHAFLLALENGSWADLATDGLHRVGGRGPYGWVEVVDGLLDDGTDDTVKQKSETAETGSADV</sequence>
<dbReference type="InterPro" id="IPR006381">
    <property type="entry name" value="HAD-SF-IIB-MPGP"/>
</dbReference>
<dbReference type="SFLD" id="SFLDS00003">
    <property type="entry name" value="Haloacid_Dehalogenase"/>
    <property type="match status" value="1"/>
</dbReference>
<evidence type="ECO:0000256" key="4">
    <source>
        <dbReference type="SAM" id="MobiDB-lite"/>
    </source>
</evidence>
<evidence type="ECO:0000256" key="2">
    <source>
        <dbReference type="ARBA" id="ARBA00022801"/>
    </source>
</evidence>
<protein>
    <submittedName>
        <fullName evidence="5">HAD-IIB family hydrolase</fullName>
    </submittedName>
</protein>
<dbReference type="Proteomes" id="UP000738431">
    <property type="component" value="Chromosome"/>
</dbReference>
<feature type="region of interest" description="Disordered" evidence="4">
    <location>
        <begin position="283"/>
        <end position="302"/>
    </location>
</feature>
<dbReference type="Gene3D" id="3.40.50.1000">
    <property type="entry name" value="HAD superfamily/HAD-like"/>
    <property type="match status" value="1"/>
</dbReference>
<dbReference type="EMBL" id="CP139781">
    <property type="protein sequence ID" value="WRQ87214.1"/>
    <property type="molecule type" value="Genomic_DNA"/>
</dbReference>
<dbReference type="RefSeq" id="WP_221029373.1">
    <property type="nucleotide sequence ID" value="NZ_CP139781.1"/>
</dbReference>
<keyword evidence="3" id="KW-0460">Magnesium</keyword>
<name>A0ABZ1C6J0_9BACT</name>
<evidence type="ECO:0000256" key="1">
    <source>
        <dbReference type="ARBA" id="ARBA00022723"/>
    </source>
</evidence>
<dbReference type="Gene3D" id="3.30.980.20">
    <property type="entry name" value="Putative mannosyl-3-phosphoglycerate phosphatase, domain 2"/>
    <property type="match status" value="1"/>
</dbReference>
<accession>A0ABZ1C6J0</accession>
<reference evidence="5 6" key="1">
    <citation type="submission" date="2023-12" db="EMBL/GenBank/DDBJ databases">
        <title>Description of an unclassified Opitutus bacterium of Verrucomicrobiota.</title>
        <authorList>
            <person name="Zhang D.-F."/>
        </authorList>
    </citation>
    <scope>NUCLEOTIDE SEQUENCE [LARGE SCALE GENOMIC DNA]</scope>
    <source>
        <strain evidence="5 6">WL0086</strain>
    </source>
</reference>
<dbReference type="InterPro" id="IPR023214">
    <property type="entry name" value="HAD_sf"/>
</dbReference>
<organism evidence="5 6">
    <name type="scientific">Actomonas aquatica</name>
    <dbReference type="NCBI Taxonomy" id="2866162"/>
    <lineage>
        <taxon>Bacteria</taxon>
        <taxon>Pseudomonadati</taxon>
        <taxon>Verrucomicrobiota</taxon>
        <taxon>Opitutia</taxon>
        <taxon>Opitutales</taxon>
        <taxon>Opitutaceae</taxon>
        <taxon>Actomonas</taxon>
    </lineage>
</organism>
<dbReference type="GO" id="GO:0016787">
    <property type="term" value="F:hydrolase activity"/>
    <property type="evidence" value="ECO:0007669"/>
    <property type="project" value="UniProtKB-KW"/>
</dbReference>
<evidence type="ECO:0000313" key="5">
    <source>
        <dbReference type="EMBL" id="WRQ87214.1"/>
    </source>
</evidence>
<gene>
    <name evidence="5" type="ORF">K1X11_020570</name>
</gene>
<evidence type="ECO:0000256" key="3">
    <source>
        <dbReference type="ARBA" id="ARBA00022842"/>
    </source>
</evidence>
<keyword evidence="2 5" id="KW-0378">Hydrolase</keyword>
<proteinExistence type="predicted"/>
<dbReference type="InterPro" id="IPR036412">
    <property type="entry name" value="HAD-like_sf"/>
</dbReference>
<dbReference type="NCBIfam" id="TIGR01486">
    <property type="entry name" value="HAD-SF-IIB-MPGP"/>
    <property type="match status" value="1"/>
</dbReference>
<dbReference type="Pfam" id="PF08282">
    <property type="entry name" value="Hydrolase_3"/>
    <property type="match status" value="1"/>
</dbReference>